<dbReference type="AlphaFoldDB" id="A0A1L8CUB9"/>
<keyword evidence="3" id="KW-1185">Reference proteome</keyword>
<dbReference type="InterPro" id="IPR003593">
    <property type="entry name" value="AAA+_ATPase"/>
</dbReference>
<accession>A0A1L8CUB9</accession>
<dbReference type="EMBL" id="BDJK01000014">
    <property type="protein sequence ID" value="GAV22497.1"/>
    <property type="molecule type" value="Genomic_DNA"/>
</dbReference>
<dbReference type="PANTHER" id="PTHR30050">
    <property type="entry name" value="CHROMOSOMAL REPLICATION INITIATOR PROTEIN DNAA"/>
    <property type="match status" value="1"/>
</dbReference>
<organism evidence="2 3">
    <name type="scientific">Carboxydothermus pertinax</name>
    <dbReference type="NCBI Taxonomy" id="870242"/>
    <lineage>
        <taxon>Bacteria</taxon>
        <taxon>Bacillati</taxon>
        <taxon>Bacillota</taxon>
        <taxon>Clostridia</taxon>
        <taxon>Thermoanaerobacterales</taxon>
        <taxon>Thermoanaerobacteraceae</taxon>
        <taxon>Carboxydothermus</taxon>
    </lineage>
</organism>
<dbReference type="PANTHER" id="PTHR30050:SF4">
    <property type="entry name" value="ATP-BINDING PROTEIN RV3427C IN INSERTION SEQUENCE-RELATED"/>
    <property type="match status" value="1"/>
</dbReference>
<dbReference type="Proteomes" id="UP000187485">
    <property type="component" value="Unassembled WGS sequence"/>
</dbReference>
<feature type="domain" description="AAA+ ATPase" evidence="1">
    <location>
        <begin position="93"/>
        <end position="219"/>
    </location>
</feature>
<dbReference type="OrthoDB" id="9776217at2"/>
<dbReference type="CDD" id="cd00009">
    <property type="entry name" value="AAA"/>
    <property type="match status" value="1"/>
</dbReference>
<dbReference type="InterPro" id="IPR027417">
    <property type="entry name" value="P-loop_NTPase"/>
</dbReference>
<dbReference type="GO" id="GO:0005524">
    <property type="term" value="F:ATP binding"/>
    <property type="evidence" value="ECO:0007669"/>
    <property type="project" value="InterPro"/>
</dbReference>
<reference evidence="3" key="1">
    <citation type="submission" date="2016-12" db="EMBL/GenBank/DDBJ databases">
        <title>Draft Genome Sequences od Carboxydothermus pertinax and islandicus, Hydrogenogenic Carboxydotrophic Bacteria.</title>
        <authorList>
            <person name="Fukuyama Y."/>
            <person name="Ohmae K."/>
            <person name="Yoneda Y."/>
            <person name="Yoshida T."/>
            <person name="Sako Y."/>
        </authorList>
    </citation>
    <scope>NUCLEOTIDE SEQUENCE [LARGE SCALE GENOMIC DNA]</scope>
    <source>
        <strain evidence="3">Ug1</strain>
    </source>
</reference>
<name>A0A1L8CUB9_9THEO</name>
<dbReference type="Pfam" id="PF01695">
    <property type="entry name" value="IstB_IS21"/>
    <property type="match status" value="1"/>
</dbReference>
<dbReference type="InterPro" id="IPR002611">
    <property type="entry name" value="IstB_ATP-bd"/>
</dbReference>
<dbReference type="STRING" id="870242.cpu_10070"/>
<evidence type="ECO:0000313" key="2">
    <source>
        <dbReference type="EMBL" id="GAV22497.1"/>
    </source>
</evidence>
<proteinExistence type="predicted"/>
<dbReference type="GO" id="GO:0006260">
    <property type="term" value="P:DNA replication"/>
    <property type="evidence" value="ECO:0007669"/>
    <property type="project" value="TreeGrafter"/>
</dbReference>
<evidence type="ECO:0000313" key="3">
    <source>
        <dbReference type="Proteomes" id="UP000187485"/>
    </source>
</evidence>
<dbReference type="SUPFAM" id="SSF52540">
    <property type="entry name" value="P-loop containing nucleoside triphosphate hydrolases"/>
    <property type="match status" value="1"/>
</dbReference>
<comment type="caution">
    <text evidence="2">The sequence shown here is derived from an EMBL/GenBank/DDBJ whole genome shotgun (WGS) entry which is preliminary data.</text>
</comment>
<gene>
    <name evidence="2" type="ORF">cpu_10070</name>
</gene>
<protein>
    <submittedName>
        <fullName evidence="2">Primosomal protein DnaI</fullName>
    </submittedName>
</protein>
<dbReference type="Gene3D" id="3.40.50.300">
    <property type="entry name" value="P-loop containing nucleotide triphosphate hydrolases"/>
    <property type="match status" value="1"/>
</dbReference>
<dbReference type="SMART" id="SM00382">
    <property type="entry name" value="AAA"/>
    <property type="match status" value="1"/>
</dbReference>
<sequence length="237" mass="27214">MANCPDCQDRGLIKNEKGEYIQCHCVTKKSHDLKQVQSLIPPLYRNKSFSDFNLSYYSKFHFDRERNISYYESAQRALKAAVNFVKLLSLNKPTKGLYFSGPVGSGKTLLAAIIANEAIKAGKEVLFVVVPEFLEKVKQSFGEEDDGFLMKKALSSELLILDDLGAHNYTEWTRNTLYLIINHRLNYQLPVIITTNIGLEDLESYLGERTTSRIFQLCHHYWLPVDLDIRLKKVRGM</sequence>
<evidence type="ECO:0000259" key="1">
    <source>
        <dbReference type="SMART" id="SM00382"/>
    </source>
</evidence>
<dbReference type="RefSeq" id="WP_075858979.1">
    <property type="nucleotide sequence ID" value="NZ_BDJK01000014.1"/>
</dbReference>